<dbReference type="Gene3D" id="3.90.320.10">
    <property type="match status" value="1"/>
</dbReference>
<dbReference type="PROSITE" id="PS51217">
    <property type="entry name" value="UVRD_HELICASE_CTER"/>
    <property type="match status" value="1"/>
</dbReference>
<dbReference type="SUPFAM" id="SSF52980">
    <property type="entry name" value="Restriction endonuclease-like"/>
    <property type="match status" value="1"/>
</dbReference>
<dbReference type="CDD" id="cd17932">
    <property type="entry name" value="DEXQc_UvrD"/>
    <property type="match status" value="1"/>
</dbReference>
<dbReference type="RefSeq" id="WP_144318563.1">
    <property type="nucleotide sequence ID" value="NZ_CP038157.1"/>
</dbReference>
<dbReference type="InterPro" id="IPR000212">
    <property type="entry name" value="DNA_helicase_UvrD/REP"/>
</dbReference>
<feature type="domain" description="UvrD-like helicase C-terminal" evidence="16">
    <location>
        <begin position="366"/>
        <end position="687"/>
    </location>
</feature>
<dbReference type="SUPFAM" id="SSF52540">
    <property type="entry name" value="P-loop containing nucleoside triphosphate hydrolases"/>
    <property type="match status" value="1"/>
</dbReference>
<keyword evidence="6" id="KW-0269">Exonuclease</keyword>
<organism evidence="18 19">
    <name type="scientific">Corynebacterium sanguinis</name>
    <dbReference type="NCBI Taxonomy" id="2594913"/>
    <lineage>
        <taxon>Bacteria</taxon>
        <taxon>Bacillati</taxon>
        <taxon>Actinomycetota</taxon>
        <taxon>Actinomycetes</taxon>
        <taxon>Mycobacteriales</taxon>
        <taxon>Corynebacteriaceae</taxon>
        <taxon>Corynebacterium</taxon>
    </lineage>
</organism>
<name>A0A6C1U0Y1_9CORY</name>
<dbReference type="InterPro" id="IPR027417">
    <property type="entry name" value="P-loop_NTPase"/>
</dbReference>
<evidence type="ECO:0000256" key="12">
    <source>
        <dbReference type="ARBA" id="ARBA00034808"/>
    </source>
</evidence>
<feature type="binding site" evidence="14">
    <location>
        <begin position="35"/>
        <end position="42"/>
    </location>
    <ligand>
        <name>ATP</name>
        <dbReference type="ChEBI" id="CHEBI:30616"/>
    </ligand>
</feature>
<keyword evidence="2 14" id="KW-0547">Nucleotide-binding</keyword>
<dbReference type="GO" id="GO:0033202">
    <property type="term" value="C:DNA helicase complex"/>
    <property type="evidence" value="ECO:0007669"/>
    <property type="project" value="TreeGrafter"/>
</dbReference>
<proteinExistence type="predicted"/>
<evidence type="ECO:0000313" key="17">
    <source>
        <dbReference type="EMBL" id="MBA4505014.1"/>
    </source>
</evidence>
<dbReference type="EMBL" id="RXIR01000001">
    <property type="protein sequence ID" value="TVS30448.1"/>
    <property type="molecule type" value="Genomic_DNA"/>
</dbReference>
<keyword evidence="20" id="KW-1185">Reference proteome</keyword>
<evidence type="ECO:0000256" key="8">
    <source>
        <dbReference type="ARBA" id="ARBA00023125"/>
    </source>
</evidence>
<dbReference type="InterPro" id="IPR014016">
    <property type="entry name" value="UvrD-like_ATP-bd"/>
</dbReference>
<dbReference type="GO" id="GO:0003677">
    <property type="term" value="F:DNA binding"/>
    <property type="evidence" value="ECO:0007669"/>
    <property type="project" value="UniProtKB-KW"/>
</dbReference>
<evidence type="ECO:0000256" key="7">
    <source>
        <dbReference type="ARBA" id="ARBA00022840"/>
    </source>
</evidence>
<dbReference type="EMBL" id="JACEOR010000259">
    <property type="protein sequence ID" value="MBA4505014.1"/>
    <property type="molecule type" value="Genomic_DNA"/>
</dbReference>
<evidence type="ECO:0000256" key="2">
    <source>
        <dbReference type="ARBA" id="ARBA00022741"/>
    </source>
</evidence>
<keyword evidence="9" id="KW-0234">DNA repair</keyword>
<evidence type="ECO:0000256" key="6">
    <source>
        <dbReference type="ARBA" id="ARBA00022839"/>
    </source>
</evidence>
<dbReference type="GO" id="GO:0004527">
    <property type="term" value="F:exonuclease activity"/>
    <property type="evidence" value="ECO:0007669"/>
    <property type="project" value="UniProtKB-KW"/>
</dbReference>
<dbReference type="Pfam" id="PF00580">
    <property type="entry name" value="UvrD-helicase"/>
    <property type="match status" value="1"/>
</dbReference>
<sequence>MSPTVLSKYLGQAYPPTEQQADIIGADPGPLLVVAGAGAGKTETMAARVVWLVANGYARPEEVLGLTFTRKAAQELSKRIRDRLGVLAANDALLRRLDPSGELADTLRVIAPTVATYDSYAGDLVREYGLLVPVEPDARLITAAELHAIAHEVVLGYRGTLVAESGKNPSVATVVKNVLGLVTSMGNSLMQPEFIAEHAHDFLAETESLPGRGNPPTFTGKMTGWRDTQELRRAYLPLVEELNAQLRERGLVTFNEQMSVAARLAHDHEFVGASQSQRYRVVMLDEYQDTSHAQRVLLRSLFGQGPDDDSRRHPLTVTAVGDPMQAIYGWRGATAANLAAFVEDFPEPTGALAPTKQLTTSWRNPAEVLTLANCVSDSLLGTGSDRVVAALEPRPGAGAGEVELGFFEYEDEELDFVADTLAAQYEAARAAGEPFNAAVLVRANKTSPEVAEALDERGVPFEIVGLAGLLDVPEVADAIAIAAMLVRPGDSAAALRILAGPAVGLGLADLDALSRRAANLRGVTPTAVQLDEAADPTSRFEAQLQESVAEAQRITAGADTPAGLTDAVADLGETERYTPEGLQRIKSLASKLRWLRTHALGKRLPDVFADIISVFGIRTEALARPSTTGTVHLDRLLEEVASYPGTSLTALLDYFELAREHEGGLTPGTVPVRTDRVQILTAHKAKGLEWDTVAVVRADAETYKPIVSTFLTQAQIVPDEDFDAFDDAETRTQFAKAANAYCESVRTKLEEESARLFYVAVTRSARKLIVTGSAVKHGRKKVAEPYKHFAAIRDLVPETSVVHWYDGHSARDDEQVEEHENAAPERTGLWPHLRVEPGDAEAAALVAQARENLPELSAGELYGLWERDTSALIEEHVAAASGEVPVMLPGELTASDVVALSADPEQFARRARRPVPFKPNTYAKRGTAFHEWLEEFYGARPLLTEDELPGADESEVDTGTLEQLKSNFESSHWAQRTPAFVEHPFELALGESVVRGRMDAVFVDDNGWTVVDWKTGTKPAPAQMKSAMLQLAVYREAWRRIAGDGRDVRAVFFYVRTGEDYEPSDLPGSNQLEQLLRQSSAEGIKFLSDSAEERE</sequence>
<evidence type="ECO:0000256" key="10">
    <source>
        <dbReference type="ARBA" id="ARBA00023235"/>
    </source>
</evidence>
<feature type="domain" description="UvrD-like helicase ATP-binding" evidence="15">
    <location>
        <begin position="14"/>
        <end position="365"/>
    </location>
</feature>
<dbReference type="GO" id="GO:0043138">
    <property type="term" value="F:3'-5' DNA helicase activity"/>
    <property type="evidence" value="ECO:0007669"/>
    <property type="project" value="UniProtKB-EC"/>
</dbReference>
<evidence type="ECO:0000256" key="13">
    <source>
        <dbReference type="ARBA" id="ARBA00048988"/>
    </source>
</evidence>
<evidence type="ECO:0000256" key="3">
    <source>
        <dbReference type="ARBA" id="ARBA00022763"/>
    </source>
</evidence>
<evidence type="ECO:0000313" key="20">
    <source>
        <dbReference type="Proteomes" id="UP000580709"/>
    </source>
</evidence>
<comment type="caution">
    <text evidence="18">The sequence shown here is derived from an EMBL/GenBank/DDBJ whole genome shotgun (WGS) entry which is preliminary data.</text>
</comment>
<keyword evidence="10" id="KW-0413">Isomerase</keyword>
<dbReference type="InterPro" id="IPR038726">
    <property type="entry name" value="PDDEXK_AddAB-type"/>
</dbReference>
<keyword evidence="8" id="KW-0238">DNA-binding</keyword>
<keyword evidence="7 14" id="KW-0067">ATP-binding</keyword>
<dbReference type="Pfam" id="PF12705">
    <property type="entry name" value="PDDEXK_1"/>
    <property type="match status" value="1"/>
</dbReference>
<evidence type="ECO:0000256" key="1">
    <source>
        <dbReference type="ARBA" id="ARBA00022722"/>
    </source>
</evidence>
<dbReference type="AlphaFoldDB" id="A0A6C1U0Y1"/>
<evidence type="ECO:0000313" key="19">
    <source>
        <dbReference type="Proteomes" id="UP000336646"/>
    </source>
</evidence>
<dbReference type="InterPro" id="IPR014017">
    <property type="entry name" value="DNA_helicase_UvrD-like_C"/>
</dbReference>
<evidence type="ECO:0000256" key="11">
    <source>
        <dbReference type="ARBA" id="ARBA00034617"/>
    </source>
</evidence>
<dbReference type="InterPro" id="IPR011604">
    <property type="entry name" value="PDDEXK-like_dom_sf"/>
</dbReference>
<dbReference type="Gene3D" id="1.10.486.10">
    <property type="entry name" value="PCRA, domain 4"/>
    <property type="match status" value="1"/>
</dbReference>
<dbReference type="Proteomes" id="UP000580709">
    <property type="component" value="Unassembled WGS sequence"/>
</dbReference>
<evidence type="ECO:0000256" key="5">
    <source>
        <dbReference type="ARBA" id="ARBA00022806"/>
    </source>
</evidence>
<dbReference type="Pfam" id="PF13361">
    <property type="entry name" value="UvrD_C"/>
    <property type="match status" value="1"/>
</dbReference>
<dbReference type="GO" id="GO:0000725">
    <property type="term" value="P:recombinational repair"/>
    <property type="evidence" value="ECO:0007669"/>
    <property type="project" value="TreeGrafter"/>
</dbReference>
<dbReference type="PROSITE" id="PS51198">
    <property type="entry name" value="UVRD_HELICASE_ATP_BIND"/>
    <property type="match status" value="1"/>
</dbReference>
<dbReference type="EC" id="5.6.2.4" evidence="12"/>
<evidence type="ECO:0000256" key="9">
    <source>
        <dbReference type="ARBA" id="ARBA00023204"/>
    </source>
</evidence>
<dbReference type="Proteomes" id="UP000336646">
    <property type="component" value="Unassembled WGS sequence"/>
</dbReference>
<dbReference type="InterPro" id="IPR011335">
    <property type="entry name" value="Restrct_endonuc-II-like"/>
</dbReference>
<comment type="catalytic activity">
    <reaction evidence="11">
        <text>Couples ATP hydrolysis with the unwinding of duplex DNA by translocating in the 3'-5' direction.</text>
        <dbReference type="EC" id="5.6.2.4"/>
    </reaction>
</comment>
<evidence type="ECO:0000259" key="16">
    <source>
        <dbReference type="PROSITE" id="PS51217"/>
    </source>
</evidence>
<evidence type="ECO:0000313" key="18">
    <source>
        <dbReference type="EMBL" id="TVS30448.1"/>
    </source>
</evidence>
<protein>
    <recommendedName>
        <fullName evidence="12">DNA 3'-5' helicase</fullName>
        <ecNumber evidence="12">5.6.2.4</ecNumber>
    </recommendedName>
</protein>
<evidence type="ECO:0000256" key="14">
    <source>
        <dbReference type="PROSITE-ProRule" id="PRU00560"/>
    </source>
</evidence>
<gene>
    <name evidence="18" type="ORF">EKI59_00960</name>
    <name evidence="17" type="ORF">H0H28_06680</name>
</gene>
<dbReference type="OrthoDB" id="4812256at2"/>
<dbReference type="PANTHER" id="PTHR11070">
    <property type="entry name" value="UVRD / RECB / PCRA DNA HELICASE FAMILY MEMBER"/>
    <property type="match status" value="1"/>
</dbReference>
<evidence type="ECO:0000256" key="4">
    <source>
        <dbReference type="ARBA" id="ARBA00022801"/>
    </source>
</evidence>
<keyword evidence="3" id="KW-0227">DNA damage</keyword>
<dbReference type="Gene3D" id="3.40.50.300">
    <property type="entry name" value="P-loop containing nucleotide triphosphate hydrolases"/>
    <property type="match status" value="4"/>
</dbReference>
<comment type="catalytic activity">
    <reaction evidence="13">
        <text>ATP + H2O = ADP + phosphate + H(+)</text>
        <dbReference type="Rhea" id="RHEA:13065"/>
        <dbReference type="ChEBI" id="CHEBI:15377"/>
        <dbReference type="ChEBI" id="CHEBI:15378"/>
        <dbReference type="ChEBI" id="CHEBI:30616"/>
        <dbReference type="ChEBI" id="CHEBI:43474"/>
        <dbReference type="ChEBI" id="CHEBI:456216"/>
        <dbReference type="EC" id="5.6.2.4"/>
    </reaction>
</comment>
<dbReference type="PANTHER" id="PTHR11070:SF55">
    <property type="entry name" value="DNA 3'-5' HELICASE"/>
    <property type="match status" value="1"/>
</dbReference>
<evidence type="ECO:0000259" key="15">
    <source>
        <dbReference type="PROSITE" id="PS51198"/>
    </source>
</evidence>
<accession>A0A6C1U0Y1</accession>
<dbReference type="GO" id="GO:0005829">
    <property type="term" value="C:cytosol"/>
    <property type="evidence" value="ECO:0007669"/>
    <property type="project" value="TreeGrafter"/>
</dbReference>
<keyword evidence="5 14" id="KW-0347">Helicase</keyword>
<reference evidence="17 20" key="2">
    <citation type="submission" date="2020-07" db="EMBL/GenBank/DDBJ databases">
        <authorList>
            <person name="Khare M."/>
        </authorList>
    </citation>
    <scope>NUCLEOTIDE SEQUENCE [LARGE SCALE GENOMIC DNA]</scope>
    <source>
        <strain evidence="17 20">P8776</strain>
    </source>
</reference>
<keyword evidence="4 14" id="KW-0378">Hydrolase</keyword>
<dbReference type="GeneID" id="74901005"/>
<dbReference type="GO" id="GO:0005524">
    <property type="term" value="F:ATP binding"/>
    <property type="evidence" value="ECO:0007669"/>
    <property type="project" value="UniProtKB-UniRule"/>
</dbReference>
<keyword evidence="1" id="KW-0540">Nuclease</keyword>
<reference evidence="18 19" key="1">
    <citation type="submission" date="2018-12" db="EMBL/GenBank/DDBJ databases">
        <title>Corynebacterium sanguinis sp. nov., a clinically-associated and environmental corynebacterium.</title>
        <authorList>
            <person name="Gonzales-Siles L."/>
            <person name="Jaen-Luchoro D."/>
            <person name="Cardew S."/>
            <person name="Inganas E."/>
            <person name="Ohlen M."/>
            <person name="Jensie-Markopolous S."/>
            <person name="Pinyeiro-Iglesias B."/>
            <person name="Molin K."/>
            <person name="Skovbjerg S."/>
            <person name="Svensson-Stadler L."/>
            <person name="Funke G."/>
            <person name="Moore E.R.B."/>
        </authorList>
    </citation>
    <scope>NUCLEOTIDE SEQUENCE [LARGE SCALE GENOMIC DNA]</scope>
    <source>
        <strain evidence="18 19">58734</strain>
    </source>
</reference>